<dbReference type="KEGG" id="thf:MA03_03665"/>
<name>A0A0F7CL03_9CREN</name>
<dbReference type="AlphaFoldDB" id="A0A0F7CL03"/>
<reference evidence="2 3" key="1">
    <citation type="journal article" date="2015" name="Stand. Genomic Sci.">
        <title>Complete genome sequence of and proposal of Thermofilum uzonense sp. nov. a novel hyperthermophilic crenarchaeon and emended description of the genus Thermofilum.</title>
        <authorList>
            <person name="Toshchakov S.V."/>
            <person name="Korzhenkov A.A."/>
            <person name="Samarov N.I."/>
            <person name="Mazunin I.O."/>
            <person name="Mozhey O.I."/>
            <person name="Shmyr I.S."/>
            <person name="Derbikova K.S."/>
            <person name="Taranov E.A."/>
            <person name="Dominova I.N."/>
            <person name="Bonch-Osmolovskaya E.A."/>
            <person name="Patrushev M.V."/>
            <person name="Podosokorskaya O.A."/>
            <person name="Kublanov I.V."/>
        </authorList>
    </citation>
    <scope>NUCLEOTIDE SEQUENCE [LARGE SCALE GENOMIC DNA]</scope>
    <source>
        <strain evidence="2 3">1807-2</strain>
    </source>
</reference>
<dbReference type="RefSeq" id="WP_052883981.1">
    <property type="nucleotide sequence ID" value="NZ_CP009961.1"/>
</dbReference>
<sequence length="78" mass="9036">MERVRIDGKGRVTIPKRLREILNLREGEEVLLVPEKDGLLIKRASDPEEILERLLGDLTFSRELRKVAEQEALRETSI</sequence>
<keyword evidence="3" id="KW-1185">Reference proteome</keyword>
<accession>A0A0F7CL03</accession>
<gene>
    <name evidence="2" type="ORF">MA03_03665</name>
</gene>
<evidence type="ECO:0000313" key="3">
    <source>
        <dbReference type="Proteomes" id="UP000067434"/>
    </source>
</evidence>
<dbReference type="EMBL" id="CP009961">
    <property type="protein sequence ID" value="AKG38561.1"/>
    <property type="molecule type" value="Genomic_DNA"/>
</dbReference>
<dbReference type="InterPro" id="IPR037914">
    <property type="entry name" value="SpoVT-AbrB_sf"/>
</dbReference>
<dbReference type="InterPro" id="IPR007159">
    <property type="entry name" value="SpoVT-AbrB_dom"/>
</dbReference>
<dbReference type="HOGENOM" id="CLU_2534810_0_0_2"/>
<feature type="domain" description="SpoVT-AbrB" evidence="1">
    <location>
        <begin position="1"/>
        <end position="47"/>
    </location>
</feature>
<dbReference type="GO" id="GO:0003677">
    <property type="term" value="F:DNA binding"/>
    <property type="evidence" value="ECO:0007669"/>
    <property type="project" value="InterPro"/>
</dbReference>
<proteinExistence type="predicted"/>
<evidence type="ECO:0000313" key="2">
    <source>
        <dbReference type="EMBL" id="AKG38561.1"/>
    </source>
</evidence>
<dbReference type="Proteomes" id="UP000067434">
    <property type="component" value="Chromosome"/>
</dbReference>
<dbReference type="SMART" id="SM00966">
    <property type="entry name" value="SpoVT_AbrB"/>
    <property type="match status" value="1"/>
</dbReference>
<dbReference type="Gene3D" id="2.10.260.10">
    <property type="match status" value="1"/>
</dbReference>
<dbReference type="SUPFAM" id="SSF89447">
    <property type="entry name" value="AbrB/MazE/MraZ-like"/>
    <property type="match status" value="1"/>
</dbReference>
<dbReference type="PATRIC" id="fig|1550241.5.peg.776"/>
<dbReference type="GeneID" id="25401298"/>
<dbReference type="NCBIfam" id="TIGR01439">
    <property type="entry name" value="lp_hng_hel_AbrB"/>
    <property type="match status" value="1"/>
</dbReference>
<dbReference type="Pfam" id="PF04014">
    <property type="entry name" value="MazE_antitoxin"/>
    <property type="match status" value="1"/>
</dbReference>
<dbReference type="PROSITE" id="PS51740">
    <property type="entry name" value="SPOVT_ABRB"/>
    <property type="match status" value="1"/>
</dbReference>
<evidence type="ECO:0000259" key="1">
    <source>
        <dbReference type="PROSITE" id="PS51740"/>
    </source>
</evidence>
<organism evidence="2 3">
    <name type="scientific">Infirmifilum uzonense</name>
    <dbReference type="NCBI Taxonomy" id="1550241"/>
    <lineage>
        <taxon>Archaea</taxon>
        <taxon>Thermoproteota</taxon>
        <taxon>Thermoprotei</taxon>
        <taxon>Thermofilales</taxon>
        <taxon>Thermofilaceae</taxon>
        <taxon>Infirmifilum</taxon>
    </lineage>
</organism>
<protein>
    <recommendedName>
        <fullName evidence="1">SpoVT-AbrB domain-containing protein</fullName>
    </recommendedName>
</protein>
<dbReference type="OrthoDB" id="28233at2157"/>